<feature type="compositionally biased region" description="Acidic residues" evidence="1">
    <location>
        <begin position="396"/>
        <end position="407"/>
    </location>
</feature>
<dbReference type="OrthoDB" id="3547162at2759"/>
<feature type="compositionally biased region" description="Acidic residues" evidence="1">
    <location>
        <begin position="377"/>
        <end position="387"/>
    </location>
</feature>
<sequence>MSSSSGTTSPSLPNSRAESSSSRVTSQEDTANLSDVSSSGSSSPVKPLATKSAIGKKQKVSEKTAKVTVTDQDDNTLDEDTGHEHKLNSRKVTDIHKKPVSKTGRISEVDSDSDNNEPEKKPTKKPVAASKSKSKSPKTKKPIAKAKKNAEIRDNVALTVSNTKDSESIGKPAPAPKPRKRPAAIPANDGARKKARLPPNAYTPDSYESLNKEDKLLFDLKTRSPDATWRDLVEEFNLKLQGNPRVNLDALRMRWPRVKAAATEIAHGDIQKMCVYKQDMEVQLETTREELLAKFERDKEAILRKFKADMWTEIAKYVAQDGGNQYEPATLQRKYGVYQRQGRIDKNDNYIDWTEKDENERTAKERSKTLMEKNDAEASEGDDEESDVEKQNVEEKVEDDDDDEEDNVDAKGENEYISHGED</sequence>
<dbReference type="KEGG" id="ssl:SS1G_08395"/>
<accession>A0A1D9QDD6</accession>
<feature type="region of interest" description="Disordered" evidence="1">
    <location>
        <begin position="1"/>
        <end position="206"/>
    </location>
</feature>
<feature type="region of interest" description="Disordered" evidence="1">
    <location>
        <begin position="355"/>
        <end position="422"/>
    </location>
</feature>
<dbReference type="RefSeq" id="XP_001590655.1">
    <property type="nucleotide sequence ID" value="XM_001590605.1"/>
</dbReference>
<dbReference type="EMBL" id="CP017823">
    <property type="protein sequence ID" value="APA12921.1"/>
    <property type="molecule type" value="Genomic_DNA"/>
</dbReference>
<dbReference type="OMA" id="FENEKWC"/>
<evidence type="ECO:0000313" key="2">
    <source>
        <dbReference type="EMBL" id="APA12921.1"/>
    </source>
</evidence>
<evidence type="ECO:0000256" key="1">
    <source>
        <dbReference type="SAM" id="MobiDB-lite"/>
    </source>
</evidence>
<feature type="compositionally biased region" description="Low complexity" evidence="1">
    <location>
        <begin position="1"/>
        <end position="25"/>
    </location>
</feature>
<gene>
    <name evidence="2" type="ORF">sscle_10g076910</name>
</gene>
<feature type="compositionally biased region" description="Basic and acidic residues" evidence="1">
    <location>
        <begin position="355"/>
        <end position="376"/>
    </location>
</feature>
<dbReference type="AlphaFoldDB" id="A0A1D9QDD6"/>
<protein>
    <submittedName>
        <fullName evidence="2">Uncharacterized protein</fullName>
    </submittedName>
</protein>
<feature type="compositionally biased region" description="Basic and acidic residues" evidence="1">
    <location>
        <begin position="80"/>
        <end position="97"/>
    </location>
</feature>
<proteinExistence type="predicted"/>
<feature type="compositionally biased region" description="Basic and acidic residues" evidence="1">
    <location>
        <begin position="408"/>
        <end position="422"/>
    </location>
</feature>
<dbReference type="VEuPathDB" id="FungiDB:sscle_10g076910"/>
<dbReference type="Proteomes" id="UP000177798">
    <property type="component" value="Chromosome 10"/>
</dbReference>
<reference evidence="3" key="1">
    <citation type="journal article" date="2017" name="Genome Biol. Evol.">
        <title>The complete genome sequence of the phytopathogenic fungus Sclerotinia sclerotiorum reveals insights into the genome architecture of broad host range pathogens.</title>
        <authorList>
            <person name="Derbyshire M."/>
            <person name="Denton-Giles M."/>
            <person name="Hegedus D."/>
            <person name="Seifbarghy S."/>
            <person name="Rollins J."/>
            <person name="van Kan J."/>
            <person name="Seidl M.F."/>
            <person name="Faino L."/>
            <person name="Mbengue M."/>
            <person name="Navaud O."/>
            <person name="Raffaele S."/>
            <person name="Hammond-Kosack K."/>
            <person name="Heard S."/>
            <person name="Oliver R."/>
        </authorList>
    </citation>
    <scope>NUCLEOTIDE SEQUENCE [LARGE SCALE GENOMIC DNA]</scope>
    <source>
        <strain evidence="3">ATCC 18683 / 1980 / Ss-1</strain>
    </source>
</reference>
<name>A0A1D9QDD6_SCLS1</name>
<feature type="compositionally biased region" description="Basic residues" evidence="1">
    <location>
        <begin position="132"/>
        <end position="147"/>
    </location>
</feature>
<feature type="compositionally biased region" description="Low complexity" evidence="1">
    <location>
        <begin position="34"/>
        <end position="43"/>
    </location>
</feature>
<evidence type="ECO:0000313" key="3">
    <source>
        <dbReference type="Proteomes" id="UP000177798"/>
    </source>
</evidence>
<organism evidence="2 3">
    <name type="scientific">Sclerotinia sclerotiorum (strain ATCC 18683 / 1980 / Ss-1)</name>
    <name type="common">White mold</name>
    <name type="synonym">Whetzelinia sclerotiorum</name>
    <dbReference type="NCBI Taxonomy" id="665079"/>
    <lineage>
        <taxon>Eukaryota</taxon>
        <taxon>Fungi</taxon>
        <taxon>Dikarya</taxon>
        <taxon>Ascomycota</taxon>
        <taxon>Pezizomycotina</taxon>
        <taxon>Leotiomycetes</taxon>
        <taxon>Helotiales</taxon>
        <taxon>Sclerotiniaceae</taxon>
        <taxon>Sclerotinia</taxon>
    </lineage>
</organism>